<evidence type="ECO:0000256" key="6">
    <source>
        <dbReference type="ARBA" id="ARBA00022723"/>
    </source>
</evidence>
<keyword evidence="10" id="KW-0411">Iron-sulfur</keyword>
<dbReference type="NCBIfam" id="TIGR00758">
    <property type="entry name" value="UDG_fam4"/>
    <property type="match status" value="1"/>
</dbReference>
<dbReference type="Gene3D" id="3.40.470.10">
    <property type="entry name" value="Uracil-DNA glycosylase-like domain"/>
    <property type="match status" value="1"/>
</dbReference>
<dbReference type="PANTHER" id="PTHR33693:SF1">
    <property type="entry name" value="TYPE-4 URACIL-DNA GLYCOSYLASE"/>
    <property type="match status" value="1"/>
</dbReference>
<evidence type="ECO:0000256" key="10">
    <source>
        <dbReference type="ARBA" id="ARBA00023014"/>
    </source>
</evidence>
<dbReference type="SMART" id="SM00986">
    <property type="entry name" value="UDG"/>
    <property type="match status" value="1"/>
</dbReference>
<evidence type="ECO:0000313" key="14">
    <source>
        <dbReference type="Proteomes" id="UP000608579"/>
    </source>
</evidence>
<dbReference type="EC" id="3.2.2.27" evidence="3"/>
<keyword evidence="6" id="KW-0479">Metal-binding</keyword>
<keyword evidence="7" id="KW-0227">DNA damage</keyword>
<evidence type="ECO:0000256" key="4">
    <source>
        <dbReference type="ARBA" id="ARBA00019403"/>
    </source>
</evidence>
<evidence type="ECO:0000256" key="5">
    <source>
        <dbReference type="ARBA" id="ARBA00022485"/>
    </source>
</evidence>
<dbReference type="PANTHER" id="PTHR33693">
    <property type="entry name" value="TYPE-5 URACIL-DNA GLYCOSYLASE"/>
    <property type="match status" value="1"/>
</dbReference>
<evidence type="ECO:0000313" key="13">
    <source>
        <dbReference type="EMBL" id="HIQ30120.1"/>
    </source>
</evidence>
<sequence length="197" mass="22282">MPGANELEKIAAEIVTCVKCPLHKNRANAVPGEGNPRAEVMLIGEAPGAEEDKQGRPFVGAAGRLLNEALEKAGFSREEVFITNIVKCRPPRNRVPTEDERRACLPYLHRQLEVIKPKIICLLGRTPLETLIGPYSISKMRGRTIEKDGWLFFLTYHPAAAIYNPSLKEQFLKDIQKLRELIHRDERRRGSSLDEFL</sequence>
<proteinExistence type="inferred from homology"/>
<dbReference type="GO" id="GO:0046872">
    <property type="term" value="F:metal ion binding"/>
    <property type="evidence" value="ECO:0007669"/>
    <property type="project" value="UniProtKB-KW"/>
</dbReference>
<evidence type="ECO:0000256" key="2">
    <source>
        <dbReference type="ARBA" id="ARBA00006521"/>
    </source>
</evidence>
<comment type="caution">
    <text evidence="13">The sequence shown here is derived from an EMBL/GenBank/DDBJ whole genome shotgun (WGS) entry which is preliminary data.</text>
</comment>
<dbReference type="InterPro" id="IPR036895">
    <property type="entry name" value="Uracil-DNA_glycosylase-like_sf"/>
</dbReference>
<gene>
    <name evidence="13" type="ORF">EYH45_06115</name>
</gene>
<dbReference type="GO" id="GO:0006281">
    <property type="term" value="P:DNA repair"/>
    <property type="evidence" value="ECO:0007669"/>
    <property type="project" value="UniProtKB-KW"/>
</dbReference>
<evidence type="ECO:0000256" key="9">
    <source>
        <dbReference type="ARBA" id="ARBA00023004"/>
    </source>
</evidence>
<evidence type="ECO:0000256" key="11">
    <source>
        <dbReference type="ARBA" id="ARBA00023204"/>
    </source>
</evidence>
<accession>A0A833EAX6</accession>
<evidence type="ECO:0000256" key="3">
    <source>
        <dbReference type="ARBA" id="ARBA00012030"/>
    </source>
</evidence>
<keyword evidence="5" id="KW-0004">4Fe-4S</keyword>
<organism evidence="13 14">
    <name type="scientific">Caldiarchaeum subterraneum</name>
    <dbReference type="NCBI Taxonomy" id="311458"/>
    <lineage>
        <taxon>Archaea</taxon>
        <taxon>Nitrososphaerota</taxon>
        <taxon>Candidatus Caldarchaeales</taxon>
        <taxon>Candidatus Caldarchaeaceae</taxon>
        <taxon>Candidatus Caldarchaeum</taxon>
    </lineage>
</organism>
<dbReference type="SMART" id="SM00987">
    <property type="entry name" value="UreE_C"/>
    <property type="match status" value="1"/>
</dbReference>
<dbReference type="InterPro" id="IPR005273">
    <property type="entry name" value="Ura-DNA_glyco_family4"/>
</dbReference>
<comment type="catalytic activity">
    <reaction evidence="1">
        <text>Hydrolyzes single-stranded DNA or mismatched double-stranded DNA and polynucleotides, releasing free uracil.</text>
        <dbReference type="EC" id="3.2.2.27"/>
    </reaction>
</comment>
<evidence type="ECO:0000256" key="1">
    <source>
        <dbReference type="ARBA" id="ARBA00001400"/>
    </source>
</evidence>
<keyword evidence="8" id="KW-0378">Hydrolase</keyword>
<keyword evidence="9" id="KW-0408">Iron</keyword>
<dbReference type="InterPro" id="IPR051536">
    <property type="entry name" value="UDG_Type-4/5"/>
</dbReference>
<dbReference type="SUPFAM" id="SSF52141">
    <property type="entry name" value="Uracil-DNA glycosylase-like"/>
    <property type="match status" value="1"/>
</dbReference>
<dbReference type="InterPro" id="IPR005122">
    <property type="entry name" value="Uracil-DNA_glycosylase-like"/>
</dbReference>
<feature type="domain" description="Uracil-DNA glycosylase-like" evidence="12">
    <location>
        <begin position="31"/>
        <end position="176"/>
    </location>
</feature>
<reference evidence="13" key="1">
    <citation type="journal article" date="2020" name="ISME J.">
        <title>Gammaproteobacteria mediating utilization of methyl-, sulfur- and petroleum organic compounds in deep ocean hydrothermal plumes.</title>
        <authorList>
            <person name="Zhou Z."/>
            <person name="Liu Y."/>
            <person name="Pan J."/>
            <person name="Cron B.R."/>
            <person name="Toner B.M."/>
            <person name="Anantharaman K."/>
            <person name="Breier J.A."/>
            <person name="Dick G.J."/>
            <person name="Li M."/>
        </authorList>
    </citation>
    <scope>NUCLEOTIDE SEQUENCE</scope>
    <source>
        <strain evidence="13">SZUA-1515</strain>
    </source>
</reference>
<evidence type="ECO:0000256" key="8">
    <source>
        <dbReference type="ARBA" id="ARBA00022801"/>
    </source>
</evidence>
<evidence type="ECO:0000256" key="7">
    <source>
        <dbReference type="ARBA" id="ARBA00022763"/>
    </source>
</evidence>
<protein>
    <recommendedName>
        <fullName evidence="4">Type-4 uracil-DNA glycosylase</fullName>
        <ecNumber evidence="3">3.2.2.27</ecNumber>
    </recommendedName>
</protein>
<dbReference type="Proteomes" id="UP000608579">
    <property type="component" value="Unassembled WGS sequence"/>
</dbReference>
<comment type="similarity">
    <text evidence="2">Belongs to the uracil-DNA glycosylase (UDG) superfamily. Type 4 (UDGa) family.</text>
</comment>
<keyword evidence="11" id="KW-0234">DNA repair</keyword>
<name>A0A833EAX6_CALS0</name>
<dbReference type="AlphaFoldDB" id="A0A833EAX6"/>
<dbReference type="Pfam" id="PF03167">
    <property type="entry name" value="UDG"/>
    <property type="match status" value="1"/>
</dbReference>
<dbReference type="GO" id="GO:0004844">
    <property type="term" value="F:uracil DNA N-glycosylase activity"/>
    <property type="evidence" value="ECO:0007669"/>
    <property type="project" value="UniProtKB-EC"/>
</dbReference>
<evidence type="ECO:0000259" key="12">
    <source>
        <dbReference type="SMART" id="SM00986"/>
    </source>
</evidence>
<dbReference type="CDD" id="cd10030">
    <property type="entry name" value="UDG-F4_TTUDGA_SPO1dp_like"/>
    <property type="match status" value="1"/>
</dbReference>
<dbReference type="GO" id="GO:0051539">
    <property type="term" value="F:4 iron, 4 sulfur cluster binding"/>
    <property type="evidence" value="ECO:0007669"/>
    <property type="project" value="UniProtKB-KW"/>
</dbReference>
<dbReference type="EMBL" id="DQVM01000115">
    <property type="protein sequence ID" value="HIQ30120.1"/>
    <property type="molecule type" value="Genomic_DNA"/>
</dbReference>